<protein>
    <submittedName>
        <fullName evidence="1">Uncharacterized protein</fullName>
    </submittedName>
</protein>
<sequence length="115" mass="12656">MAEMNASDETGTQRSSARGPRVFEVFNPEYSVGVACALSGEIVGIHLGEEIWENDDAWLAAEILRVARLAYLKSQVGRRASLLERGALPHVADARGLPTESDYLLQEKLEFGDEH</sequence>
<dbReference type="Proteomes" id="UP001551658">
    <property type="component" value="Unassembled WGS sequence"/>
</dbReference>
<evidence type="ECO:0000313" key="2">
    <source>
        <dbReference type="Proteomes" id="UP001551658"/>
    </source>
</evidence>
<proteinExistence type="predicted"/>
<keyword evidence="2" id="KW-1185">Reference proteome</keyword>
<name>A0ABV3FF01_9NOCA</name>
<reference evidence="1 2" key="1">
    <citation type="submission" date="2024-06" db="EMBL/GenBank/DDBJ databases">
        <title>The Natural Products Discovery Center: Release of the First 8490 Sequenced Strains for Exploring Actinobacteria Biosynthetic Diversity.</title>
        <authorList>
            <person name="Kalkreuter E."/>
            <person name="Kautsar S.A."/>
            <person name="Yang D."/>
            <person name="Bader C.D."/>
            <person name="Teijaro C.N."/>
            <person name="Fluegel L."/>
            <person name="Davis C.M."/>
            <person name="Simpson J.R."/>
            <person name="Lauterbach L."/>
            <person name="Steele A.D."/>
            <person name="Gui C."/>
            <person name="Meng S."/>
            <person name="Li G."/>
            <person name="Viehrig K."/>
            <person name="Ye F."/>
            <person name="Su P."/>
            <person name="Kiefer A.F."/>
            <person name="Nichols A."/>
            <person name="Cepeda A.J."/>
            <person name="Yan W."/>
            <person name="Fan B."/>
            <person name="Jiang Y."/>
            <person name="Adhikari A."/>
            <person name="Zheng C.-J."/>
            <person name="Schuster L."/>
            <person name="Cowan T.M."/>
            <person name="Smanski M.J."/>
            <person name="Chevrette M.G."/>
            <person name="De Carvalho L.P.S."/>
            <person name="Shen B."/>
        </authorList>
    </citation>
    <scope>NUCLEOTIDE SEQUENCE [LARGE SCALE GENOMIC DNA]</scope>
    <source>
        <strain evidence="1 2">NPDC050671</strain>
    </source>
</reference>
<organism evidence="1 2">
    <name type="scientific">Nocardia fusca</name>
    <dbReference type="NCBI Taxonomy" id="941183"/>
    <lineage>
        <taxon>Bacteria</taxon>
        <taxon>Bacillati</taxon>
        <taxon>Actinomycetota</taxon>
        <taxon>Actinomycetes</taxon>
        <taxon>Mycobacteriales</taxon>
        <taxon>Nocardiaceae</taxon>
        <taxon>Nocardia</taxon>
    </lineage>
</organism>
<gene>
    <name evidence="1" type="ORF">AB0H72_26375</name>
</gene>
<dbReference type="EMBL" id="JBFAIH010000018">
    <property type="protein sequence ID" value="MEV0366232.1"/>
    <property type="molecule type" value="Genomic_DNA"/>
</dbReference>
<evidence type="ECO:0000313" key="1">
    <source>
        <dbReference type="EMBL" id="MEV0366232.1"/>
    </source>
</evidence>
<comment type="caution">
    <text evidence="1">The sequence shown here is derived from an EMBL/GenBank/DDBJ whole genome shotgun (WGS) entry which is preliminary data.</text>
</comment>
<accession>A0ABV3FF01</accession>
<dbReference type="RefSeq" id="WP_357983836.1">
    <property type="nucleotide sequence ID" value="NZ_JBFAIH010000018.1"/>
</dbReference>